<dbReference type="Proteomes" id="UP001055117">
    <property type="component" value="Unassembled WGS sequence"/>
</dbReference>
<feature type="chain" id="PRO_5046338649" description="Sulfite:cytochrome C oxidoreductase subunit B" evidence="1">
    <location>
        <begin position="21"/>
        <end position="103"/>
    </location>
</feature>
<evidence type="ECO:0000256" key="1">
    <source>
        <dbReference type="SAM" id="SignalP"/>
    </source>
</evidence>
<keyword evidence="3" id="KW-1185">Reference proteome</keyword>
<feature type="signal peptide" evidence="1">
    <location>
        <begin position="1"/>
        <end position="20"/>
    </location>
</feature>
<proteinExistence type="predicted"/>
<organism evidence="2 3">
    <name type="scientific">Methylobacterium cerastii</name>
    <dbReference type="NCBI Taxonomy" id="932741"/>
    <lineage>
        <taxon>Bacteria</taxon>
        <taxon>Pseudomonadati</taxon>
        <taxon>Pseudomonadota</taxon>
        <taxon>Alphaproteobacteria</taxon>
        <taxon>Hyphomicrobiales</taxon>
        <taxon>Methylobacteriaceae</taxon>
        <taxon>Methylobacterium</taxon>
    </lineage>
</organism>
<dbReference type="Gene3D" id="1.10.760.10">
    <property type="entry name" value="Cytochrome c-like domain"/>
    <property type="match status" value="1"/>
</dbReference>
<name>A0ABQ4QCU7_9HYPH</name>
<protein>
    <recommendedName>
        <fullName evidence="4">Sulfite:cytochrome C oxidoreductase subunit B</fullName>
    </recommendedName>
</protein>
<keyword evidence="1" id="KW-0732">Signal</keyword>
<accession>A0ABQ4QCU7</accession>
<dbReference type="SUPFAM" id="SSF46626">
    <property type="entry name" value="Cytochrome c"/>
    <property type="match status" value="1"/>
</dbReference>
<sequence length="103" mass="11024">MSIRCHIVLMVSLWAGATTAAPLDYALPDAYSELRSSAGQEVGRTAAQGNCLTCHSTDYIAMQPPGKGKAFWDAEVTKMIKVYHAPIDEADGKAIAAYLADAY</sequence>
<evidence type="ECO:0000313" key="2">
    <source>
        <dbReference type="EMBL" id="GJD43038.1"/>
    </source>
</evidence>
<comment type="caution">
    <text evidence="2">The sequence shown here is derived from an EMBL/GenBank/DDBJ whole genome shotgun (WGS) entry which is preliminary data.</text>
</comment>
<dbReference type="EMBL" id="BPQG01000008">
    <property type="protein sequence ID" value="GJD43038.1"/>
    <property type="molecule type" value="Genomic_DNA"/>
</dbReference>
<dbReference type="RefSeq" id="WP_238271048.1">
    <property type="nucleotide sequence ID" value="NZ_BPQG01000008.1"/>
</dbReference>
<gene>
    <name evidence="2" type="ORF">AFCDBAGC_0880</name>
</gene>
<reference evidence="2 3" key="1">
    <citation type="journal article" date="2021" name="Front. Microbiol.">
        <title>Comprehensive Comparative Genomics and Phenotyping of Methylobacterium Species.</title>
        <authorList>
            <person name="Alessa O."/>
            <person name="Ogura Y."/>
            <person name="Fujitani Y."/>
            <person name="Takami H."/>
            <person name="Hayashi T."/>
            <person name="Sahin N."/>
            <person name="Tani A."/>
        </authorList>
    </citation>
    <scope>NUCLEOTIDE SEQUENCE [LARGE SCALE GENOMIC DNA]</scope>
    <source>
        <strain evidence="2 3">DSM 23679</strain>
    </source>
</reference>
<evidence type="ECO:0000313" key="3">
    <source>
        <dbReference type="Proteomes" id="UP001055117"/>
    </source>
</evidence>
<evidence type="ECO:0008006" key="4">
    <source>
        <dbReference type="Google" id="ProtNLM"/>
    </source>
</evidence>
<dbReference type="InterPro" id="IPR036909">
    <property type="entry name" value="Cyt_c-like_dom_sf"/>
</dbReference>